<proteinExistence type="predicted"/>
<dbReference type="Proteomes" id="UP000258016">
    <property type="component" value="Chromosome"/>
</dbReference>
<accession>A0ABN5B729</accession>
<dbReference type="PANTHER" id="PTHR34219:SF3">
    <property type="entry name" value="BLL7967 PROTEIN"/>
    <property type="match status" value="1"/>
</dbReference>
<keyword evidence="1" id="KW-1133">Transmembrane helix</keyword>
<evidence type="ECO:0000256" key="1">
    <source>
        <dbReference type="SAM" id="Phobius"/>
    </source>
</evidence>
<dbReference type="InterPro" id="IPR005625">
    <property type="entry name" value="PepSY-ass_TM"/>
</dbReference>
<dbReference type="EMBL" id="CP020083">
    <property type="protein sequence ID" value="ASR50957.1"/>
    <property type="molecule type" value="Genomic_DNA"/>
</dbReference>
<organism evidence="2 3">
    <name type="scientific">Blastomonas fulva</name>
    <dbReference type="NCBI Taxonomy" id="1550728"/>
    <lineage>
        <taxon>Bacteria</taxon>
        <taxon>Pseudomonadati</taxon>
        <taxon>Pseudomonadota</taxon>
        <taxon>Alphaproteobacteria</taxon>
        <taxon>Sphingomonadales</taxon>
        <taxon>Sphingomonadaceae</taxon>
        <taxon>Blastomonas</taxon>
    </lineage>
</organism>
<dbReference type="PANTHER" id="PTHR34219">
    <property type="entry name" value="IRON-REGULATED INNER MEMBRANE PROTEIN-RELATED"/>
    <property type="match status" value="1"/>
</dbReference>
<evidence type="ECO:0008006" key="4">
    <source>
        <dbReference type="Google" id="ProtNLM"/>
    </source>
</evidence>
<evidence type="ECO:0000313" key="3">
    <source>
        <dbReference type="Proteomes" id="UP000258016"/>
    </source>
</evidence>
<keyword evidence="1" id="KW-0812">Transmembrane</keyword>
<sequence length="180" mass="20033">MEKKSMGRTLRLVHYWLTAFTLVTVAMVAVTGVLLSLKKDFDVLQPPSAEASAPGLPATPLDRLLAAVATQPGRGKVGWRDVDRIDVRPRDGLAKLILNDRTEYQVDLHTLEVLQTGYRTSDFLETLHDFSFLGDWGKYVLSLPTGIALLVLWGTGAYMFIKPLLVKRRKRRARALAAST</sequence>
<gene>
    <name evidence="2" type="ORF">B5J99_05280</name>
</gene>
<reference evidence="2 3" key="1">
    <citation type="submission" date="2017-03" db="EMBL/GenBank/DDBJ databases">
        <title>Complete genome sequence of Blastomonas fulva degrading microcsystin LR.</title>
        <authorList>
            <person name="Lee H.-g."/>
            <person name="Jin L."/>
            <person name="oh H.-M."/>
        </authorList>
    </citation>
    <scope>NUCLEOTIDE SEQUENCE [LARGE SCALE GENOMIC DNA]</scope>
    <source>
        <strain evidence="2 3">T2</strain>
    </source>
</reference>
<evidence type="ECO:0000313" key="2">
    <source>
        <dbReference type="EMBL" id="ASR50957.1"/>
    </source>
</evidence>
<keyword evidence="1" id="KW-0472">Membrane</keyword>
<keyword evidence="3" id="KW-1185">Reference proteome</keyword>
<feature type="transmembrane region" description="Helical" evidence="1">
    <location>
        <begin position="12"/>
        <end position="37"/>
    </location>
</feature>
<protein>
    <recommendedName>
        <fullName evidence="4">PepSY domain-containing protein</fullName>
    </recommendedName>
</protein>
<feature type="transmembrane region" description="Helical" evidence="1">
    <location>
        <begin position="139"/>
        <end position="161"/>
    </location>
</feature>
<dbReference type="Pfam" id="PF03929">
    <property type="entry name" value="PepSY_TM"/>
    <property type="match status" value="1"/>
</dbReference>
<name>A0ABN5B729_9SPHN</name>